<reference evidence="2" key="1">
    <citation type="journal article" date="2015" name="Nat. Genet.">
        <title>The genome and transcriptome of the zoonotic hookworm Ancylostoma ceylanicum identify infection-specific gene families.</title>
        <authorList>
            <person name="Schwarz E.M."/>
            <person name="Hu Y."/>
            <person name="Antoshechkin I."/>
            <person name="Miller M.M."/>
            <person name="Sternberg P.W."/>
            <person name="Aroian R.V."/>
        </authorList>
    </citation>
    <scope>NUCLEOTIDE SEQUENCE</scope>
    <source>
        <strain evidence="2">HY135</strain>
    </source>
</reference>
<dbReference type="EMBL" id="JARK01001494">
    <property type="protein sequence ID" value="EYB95553.1"/>
    <property type="molecule type" value="Genomic_DNA"/>
</dbReference>
<dbReference type="OrthoDB" id="1668162at2759"/>
<dbReference type="AlphaFoldDB" id="A0A016SXX4"/>
<evidence type="ECO:0000313" key="1">
    <source>
        <dbReference type="EMBL" id="EYB95553.1"/>
    </source>
</evidence>
<organism evidence="1 2">
    <name type="scientific">Ancylostoma ceylanicum</name>
    <dbReference type="NCBI Taxonomy" id="53326"/>
    <lineage>
        <taxon>Eukaryota</taxon>
        <taxon>Metazoa</taxon>
        <taxon>Ecdysozoa</taxon>
        <taxon>Nematoda</taxon>
        <taxon>Chromadorea</taxon>
        <taxon>Rhabditida</taxon>
        <taxon>Rhabditina</taxon>
        <taxon>Rhabditomorpha</taxon>
        <taxon>Strongyloidea</taxon>
        <taxon>Ancylostomatidae</taxon>
        <taxon>Ancylostomatinae</taxon>
        <taxon>Ancylostoma</taxon>
    </lineage>
</organism>
<proteinExistence type="predicted"/>
<accession>A0A016SXX4</accession>
<keyword evidence="2" id="KW-1185">Reference proteome</keyword>
<comment type="caution">
    <text evidence="1">The sequence shown here is derived from an EMBL/GenBank/DDBJ whole genome shotgun (WGS) entry which is preliminary data.</text>
</comment>
<sequence length="116" mass="13083">MLQHAPPMEYLPWRNRLPRTFFIQSRTARPMYICRGIALTTSMRQKSKKKRTKKENSPTPVAISPTCSTILEESFSVIDKENFANSIYFSNGSNYNAVEAITIAACILSALHLSAL</sequence>
<evidence type="ECO:0000313" key="2">
    <source>
        <dbReference type="Proteomes" id="UP000024635"/>
    </source>
</evidence>
<dbReference type="Proteomes" id="UP000024635">
    <property type="component" value="Unassembled WGS sequence"/>
</dbReference>
<protein>
    <submittedName>
        <fullName evidence="1">Uncharacterized protein</fullName>
    </submittedName>
</protein>
<gene>
    <name evidence="1" type="primary">Acey_s0158.g3234</name>
    <name evidence="1" type="synonym">Acey-inft-2</name>
    <name evidence="1" type="ORF">Y032_0158g3234</name>
</gene>
<name>A0A016SXX4_9BILA</name>